<dbReference type="PROSITE" id="PS00028">
    <property type="entry name" value="ZINC_FINGER_C2H2_1"/>
    <property type="match status" value="1"/>
</dbReference>
<keyword evidence="4" id="KW-1185">Reference proteome</keyword>
<protein>
    <recommendedName>
        <fullName evidence="2">C2H2-type domain-containing protein</fullName>
    </recommendedName>
</protein>
<reference evidence="3 4" key="1">
    <citation type="journal article" date="2016" name="Mol. Biol. Evol.">
        <title>Comparative Genomics of Early-Diverging Mushroom-Forming Fungi Provides Insights into the Origins of Lignocellulose Decay Capabilities.</title>
        <authorList>
            <person name="Nagy L.G."/>
            <person name="Riley R."/>
            <person name="Tritt A."/>
            <person name="Adam C."/>
            <person name="Daum C."/>
            <person name="Floudas D."/>
            <person name="Sun H."/>
            <person name="Yadav J.S."/>
            <person name="Pangilinan J."/>
            <person name="Larsson K.H."/>
            <person name="Matsuura K."/>
            <person name="Barry K."/>
            <person name="Labutti K."/>
            <person name="Kuo R."/>
            <person name="Ohm R.A."/>
            <person name="Bhattacharya S.S."/>
            <person name="Shirouzu T."/>
            <person name="Yoshinaga Y."/>
            <person name="Martin F.M."/>
            <person name="Grigoriev I.V."/>
            <person name="Hibbett D.S."/>
        </authorList>
    </citation>
    <scope>NUCLEOTIDE SEQUENCE [LARGE SCALE GENOMIC DNA]</scope>
    <source>
        <strain evidence="3 4">TUFC12733</strain>
    </source>
</reference>
<dbReference type="EMBL" id="KV417349">
    <property type="protein sequence ID" value="KZO90171.1"/>
    <property type="molecule type" value="Genomic_DNA"/>
</dbReference>
<proteinExistence type="predicted"/>
<sequence>MIETDTNTMSKPSSSPSSIFSRSIPSLSTVPSTSVVDGRFRPGAVLLDYVAPPTLEELAIADPGWADFLKQRTSKHGKNIKPLKRISDPSSESPEYGMLDARSDDDVLARLDTRPIKRARGEVDNVASDYETVASRRREMARRRAVYEGQRASNIRHREQVAAELFRSCIGPSSDIPTVGRTERVSPFEQANTKETAFSMVFRPHLNRKTIRTNSERTGFTSPSSESRSEDPYPKPSATASVVHRHTLRTSSSVQHSHDILSDYDVDWSDGEAEDESSTEDGTEDGDILKEVSLLPESAPSLSRTARVSRLTMAEEHPGQLEWKAAALTNANLFVVVGCWDRGLSRPVGVLGCRSCYAVIPPYAVKGHIGSDGIAERQKRKEKGRWCGTMTRDSARAAAEGVLDYLQQNEWLPAEGRHDKGNWLFAGVALPNALPIFPVALKFCCLTCHRGFVDKWSAKAHCNKHHPEVDRTIARWSERPAQCLRMGAEWNELEDTSTNRAACDDAAQTSPKPALLPSLPALPSSTNYAANPWETPLYREFSSVMGWTTADFGRLPENKVELSAEPMPSESGLACVRKWFDLWKNQISIFLESSALHNVRKALNSAKGGYKTYPLSRLLRTESEQRYSRSQFRLVCWALRLSKLGGCGLQTNDVARGLLHKTWELADEERLRSSSNATEKAALSDEWARILHMQALLFALHQPLDTLQLSASNRQPGSIWSSYTMSFALVIGLDSKGQLPREVNSLSGKMAQLTRFIREICLGEILLNNGNCPSSIARAVDVLRPHFSDGSASGSTYPFGLYRYGMRYLRNDHGSRRTVKDWMVEQNIEGDKFRIVGLPESELQQSWTTWRECGQRIRRAMERLREDFFEHCLCGCTLEELGLSKIDVHFADSSREPTPYYTRCPAWAQAKEALWNRFQRGSLRKRFFLSDEPNARAWKAWIDVVCRWCCQWATLDWTTTVPCRLRATFSCRTERGMATGRDVFWVEDARILKIVREDKSVTTSGKRYYTPRMSMKTMSEMKLLCDLLVHPTAVGILNNTDIPLSVFKLPPNWTREQVVEHFQTSHDMFNLVPDYAVQLKLWAKEVRHVSSTITGYSLTSQKWRQFCFGGLLGRLKDYGNVMEFEQQLLVEGGSEEIARLAMVGHSKRTEINSYEGQRTESLPMVLSGPLAHYQKICADVRRKWHLEDE</sequence>
<feature type="region of interest" description="Disordered" evidence="1">
    <location>
        <begin position="208"/>
        <end position="241"/>
    </location>
</feature>
<feature type="region of interest" description="Disordered" evidence="1">
    <location>
        <begin position="267"/>
        <end position="286"/>
    </location>
</feature>
<feature type="compositionally biased region" description="Polar residues" evidence="1">
    <location>
        <begin position="212"/>
        <end position="226"/>
    </location>
</feature>
<feature type="region of interest" description="Disordered" evidence="1">
    <location>
        <begin position="1"/>
        <end position="37"/>
    </location>
</feature>
<feature type="compositionally biased region" description="Low complexity" evidence="1">
    <location>
        <begin position="10"/>
        <end position="36"/>
    </location>
</feature>
<dbReference type="Proteomes" id="UP000076738">
    <property type="component" value="Unassembled WGS sequence"/>
</dbReference>
<evidence type="ECO:0000259" key="2">
    <source>
        <dbReference type="PROSITE" id="PS00028"/>
    </source>
</evidence>
<name>A0A167G4Y6_CALVF</name>
<accession>A0A167G4Y6</accession>
<organism evidence="3 4">
    <name type="scientific">Calocera viscosa (strain TUFC12733)</name>
    <dbReference type="NCBI Taxonomy" id="1330018"/>
    <lineage>
        <taxon>Eukaryota</taxon>
        <taxon>Fungi</taxon>
        <taxon>Dikarya</taxon>
        <taxon>Basidiomycota</taxon>
        <taxon>Agaricomycotina</taxon>
        <taxon>Dacrymycetes</taxon>
        <taxon>Dacrymycetales</taxon>
        <taxon>Dacrymycetaceae</taxon>
        <taxon>Calocera</taxon>
    </lineage>
</organism>
<gene>
    <name evidence="3" type="ORF">CALVIDRAFT_411896</name>
</gene>
<evidence type="ECO:0000256" key="1">
    <source>
        <dbReference type="SAM" id="MobiDB-lite"/>
    </source>
</evidence>
<dbReference type="InterPro" id="IPR013087">
    <property type="entry name" value="Znf_C2H2_type"/>
</dbReference>
<feature type="domain" description="C2H2-type" evidence="2">
    <location>
        <begin position="444"/>
        <end position="466"/>
    </location>
</feature>
<feature type="region of interest" description="Disordered" evidence="1">
    <location>
        <begin position="79"/>
        <end position="101"/>
    </location>
</feature>
<evidence type="ECO:0000313" key="4">
    <source>
        <dbReference type="Proteomes" id="UP000076738"/>
    </source>
</evidence>
<dbReference type="AlphaFoldDB" id="A0A167G4Y6"/>
<dbReference type="OrthoDB" id="10414133at2759"/>
<evidence type="ECO:0000313" key="3">
    <source>
        <dbReference type="EMBL" id="KZO90171.1"/>
    </source>
</evidence>